<keyword evidence="3" id="KW-1185">Reference proteome</keyword>
<reference evidence="3" key="1">
    <citation type="journal article" date="2006" name="PLoS Biol.">
        <title>Macronuclear genome sequence of the ciliate Tetrahymena thermophila, a model eukaryote.</title>
        <authorList>
            <person name="Eisen J.A."/>
            <person name="Coyne R.S."/>
            <person name="Wu M."/>
            <person name="Wu D."/>
            <person name="Thiagarajan M."/>
            <person name="Wortman J.R."/>
            <person name="Badger J.H."/>
            <person name="Ren Q."/>
            <person name="Amedeo P."/>
            <person name="Jones K.M."/>
            <person name="Tallon L.J."/>
            <person name="Delcher A.L."/>
            <person name="Salzberg S.L."/>
            <person name="Silva J.C."/>
            <person name="Haas B.J."/>
            <person name="Majoros W.H."/>
            <person name="Farzad M."/>
            <person name="Carlton J.M."/>
            <person name="Smith R.K. Jr."/>
            <person name="Garg J."/>
            <person name="Pearlman R.E."/>
            <person name="Karrer K.M."/>
            <person name="Sun L."/>
            <person name="Manning G."/>
            <person name="Elde N.C."/>
            <person name="Turkewitz A.P."/>
            <person name="Asai D.J."/>
            <person name="Wilkes D.E."/>
            <person name="Wang Y."/>
            <person name="Cai H."/>
            <person name="Collins K."/>
            <person name="Stewart B.A."/>
            <person name="Lee S.R."/>
            <person name="Wilamowska K."/>
            <person name="Weinberg Z."/>
            <person name="Ruzzo W.L."/>
            <person name="Wloga D."/>
            <person name="Gaertig J."/>
            <person name="Frankel J."/>
            <person name="Tsao C.-C."/>
            <person name="Gorovsky M.A."/>
            <person name="Keeling P.J."/>
            <person name="Waller R.F."/>
            <person name="Patron N.J."/>
            <person name="Cherry J.M."/>
            <person name="Stover N.A."/>
            <person name="Krieger C.J."/>
            <person name="del Toro C."/>
            <person name="Ryder H.F."/>
            <person name="Williamson S.C."/>
            <person name="Barbeau R.A."/>
            <person name="Hamilton E.P."/>
            <person name="Orias E."/>
        </authorList>
    </citation>
    <scope>NUCLEOTIDE SEQUENCE [LARGE SCALE GENOMIC DNA]</scope>
    <source>
        <strain evidence="3">SB210</strain>
    </source>
</reference>
<dbReference type="AlphaFoldDB" id="W7X5J0"/>
<feature type="transmembrane region" description="Helical" evidence="1">
    <location>
        <begin position="40"/>
        <end position="58"/>
    </location>
</feature>
<organism evidence="2 3">
    <name type="scientific">Tetrahymena thermophila (strain SB210)</name>
    <dbReference type="NCBI Taxonomy" id="312017"/>
    <lineage>
        <taxon>Eukaryota</taxon>
        <taxon>Sar</taxon>
        <taxon>Alveolata</taxon>
        <taxon>Ciliophora</taxon>
        <taxon>Intramacronucleata</taxon>
        <taxon>Oligohymenophorea</taxon>
        <taxon>Hymenostomatida</taxon>
        <taxon>Tetrahymenina</taxon>
        <taxon>Tetrahymenidae</taxon>
        <taxon>Tetrahymena</taxon>
    </lineage>
</organism>
<dbReference type="GeneID" id="24440422"/>
<name>W7X5J0_TETTS</name>
<evidence type="ECO:0000313" key="2">
    <source>
        <dbReference type="EMBL" id="EWS72662.1"/>
    </source>
</evidence>
<evidence type="ECO:0000313" key="3">
    <source>
        <dbReference type="Proteomes" id="UP000009168"/>
    </source>
</evidence>
<keyword evidence="1" id="KW-1133">Transmembrane helix</keyword>
<accession>W7X5J0</accession>
<protein>
    <submittedName>
        <fullName evidence="2">Transmembrane protein, putative</fullName>
    </submittedName>
</protein>
<dbReference type="InParanoid" id="W7X5J0"/>
<dbReference type="RefSeq" id="XP_012654787.1">
    <property type="nucleotide sequence ID" value="XM_012799333.1"/>
</dbReference>
<dbReference type="KEGG" id="tet:TTHERM_000727501"/>
<gene>
    <name evidence="2" type="ORF">TTHERM_000727501</name>
</gene>
<sequence>MYFAYLIKLIIKLLTNYKTQTKMSLIRDSSIKIYRNYGKYLILGFVIQCQLCFFLCIINDIDISPSGIQEIQNNRSISSFFVWMSSKLIRFLFFNGLIMTAIEIILVIKWIIETYLSLIKYTVYFFLFCIFTVISLIAFKYLNSQQQIEGSQIENEQSI</sequence>
<keyword evidence="1" id="KW-0472">Membrane</keyword>
<dbReference type="Proteomes" id="UP000009168">
    <property type="component" value="Unassembled WGS sequence"/>
</dbReference>
<keyword evidence="1 2" id="KW-0812">Transmembrane</keyword>
<feature type="transmembrane region" description="Helical" evidence="1">
    <location>
        <begin position="91"/>
        <end position="112"/>
    </location>
</feature>
<dbReference type="EMBL" id="GG662537">
    <property type="protein sequence ID" value="EWS72662.1"/>
    <property type="molecule type" value="Genomic_DNA"/>
</dbReference>
<evidence type="ECO:0000256" key="1">
    <source>
        <dbReference type="SAM" id="Phobius"/>
    </source>
</evidence>
<feature type="transmembrane region" description="Helical" evidence="1">
    <location>
        <begin position="118"/>
        <end position="139"/>
    </location>
</feature>
<proteinExistence type="predicted"/>